<dbReference type="InterPro" id="IPR002372">
    <property type="entry name" value="PQQ_rpt_dom"/>
</dbReference>
<feature type="domain" description="Pyrrolo-quinoline quinone repeat" evidence="2">
    <location>
        <begin position="136"/>
        <end position="196"/>
    </location>
</feature>
<feature type="compositionally biased region" description="Basic and acidic residues" evidence="1">
    <location>
        <begin position="80"/>
        <end position="100"/>
    </location>
</feature>
<dbReference type="InterPro" id="IPR011047">
    <property type="entry name" value="Quinoprotein_ADH-like_sf"/>
</dbReference>
<dbReference type="EMBL" id="JBBKZV010000014">
    <property type="protein sequence ID" value="MEJ8824459.1"/>
    <property type="molecule type" value="Genomic_DNA"/>
</dbReference>
<organism evidence="3 4">
    <name type="scientific">Variovorax humicola</name>
    <dbReference type="NCBI Taxonomy" id="1769758"/>
    <lineage>
        <taxon>Bacteria</taxon>
        <taxon>Pseudomonadati</taxon>
        <taxon>Pseudomonadota</taxon>
        <taxon>Betaproteobacteria</taxon>
        <taxon>Burkholderiales</taxon>
        <taxon>Comamonadaceae</taxon>
        <taxon>Variovorax</taxon>
    </lineage>
</organism>
<sequence>MHLFGGRRTIPWRRRALLKAADYKQGYSTTHAPLIAGGVLIVGISVGEYGTRGFLDVGPEDGRAQVAPADHGHGQRAQRRHLEARHGRARRRPDLADRQLRSGPRPGVLGRGQWLAVECGHARQGHALCRLGSPLRPATGEGVWHFQFSPGDPYDYDGTNELVLADLPGTGSGKVLMQANRNGFFYVLDRTNGKMLSAKQLARTVNWATGIDPASTGRPIDTPMAANVQPHLGFEWRIAARTVVYDWIEERDRLELAWEDTRLFGRRRPNGGAAPSDALMEEMCSRQCSESRSSCSRC</sequence>
<dbReference type="Pfam" id="PF01011">
    <property type="entry name" value="PQQ"/>
    <property type="match status" value="1"/>
</dbReference>
<gene>
    <name evidence="3" type="ORF">WKW80_20860</name>
</gene>
<name>A0ABU8W317_9BURK</name>
<comment type="caution">
    <text evidence="3">The sequence shown here is derived from an EMBL/GenBank/DDBJ whole genome shotgun (WGS) entry which is preliminary data.</text>
</comment>
<reference evidence="3 4" key="1">
    <citation type="submission" date="2024-03" db="EMBL/GenBank/DDBJ databases">
        <title>Novel species of the genus Variovorax.</title>
        <authorList>
            <person name="Liu Q."/>
            <person name="Xin Y.-H."/>
        </authorList>
    </citation>
    <scope>NUCLEOTIDE SEQUENCE [LARGE SCALE GENOMIC DNA]</scope>
    <source>
        <strain evidence="3 4">KACC 18501</strain>
    </source>
</reference>
<dbReference type="SUPFAM" id="SSF50998">
    <property type="entry name" value="Quinoprotein alcohol dehydrogenase-like"/>
    <property type="match status" value="1"/>
</dbReference>
<evidence type="ECO:0000313" key="3">
    <source>
        <dbReference type="EMBL" id="MEJ8824459.1"/>
    </source>
</evidence>
<keyword evidence="4" id="KW-1185">Reference proteome</keyword>
<dbReference type="RefSeq" id="WP_340365487.1">
    <property type="nucleotide sequence ID" value="NZ_JBBKZV010000014.1"/>
</dbReference>
<feature type="region of interest" description="Disordered" evidence="1">
    <location>
        <begin position="62"/>
        <end position="107"/>
    </location>
</feature>
<accession>A0ABU8W317</accession>
<evidence type="ECO:0000313" key="4">
    <source>
        <dbReference type="Proteomes" id="UP001363010"/>
    </source>
</evidence>
<protein>
    <recommendedName>
        <fullName evidence="2">Pyrrolo-quinoline quinone repeat domain-containing protein</fullName>
    </recommendedName>
</protein>
<evidence type="ECO:0000256" key="1">
    <source>
        <dbReference type="SAM" id="MobiDB-lite"/>
    </source>
</evidence>
<proteinExistence type="predicted"/>
<dbReference type="Gene3D" id="2.140.10.10">
    <property type="entry name" value="Quinoprotein alcohol dehydrogenase-like superfamily"/>
    <property type="match status" value="2"/>
</dbReference>
<evidence type="ECO:0000259" key="2">
    <source>
        <dbReference type="Pfam" id="PF01011"/>
    </source>
</evidence>
<dbReference type="Proteomes" id="UP001363010">
    <property type="component" value="Unassembled WGS sequence"/>
</dbReference>